<sequence length="150" mass="17258">MPKSYLSDPLDDLLQRSGLSAAKIDMSLERLARLWQPTVLKPGHPYLRQIQQRTGVNVVGIARRYRRLLVEIEQLEDAKLRWRYHERSRSDCVFACAGQIPHTLGDALRGRPLRALIIPTPALGEMTIDTVLHDPDGRLDLRVTPQWRQF</sequence>
<dbReference type="Proteomes" id="UP000287746">
    <property type="component" value="Unassembled WGS sequence"/>
</dbReference>
<gene>
    <name evidence="1" type="ORF">DAH66_14075</name>
</gene>
<name>A0A430G1Y4_9SPHN</name>
<organism evidence="1 2">
    <name type="scientific">Sphingomonas koreensis</name>
    <dbReference type="NCBI Taxonomy" id="93064"/>
    <lineage>
        <taxon>Bacteria</taxon>
        <taxon>Pseudomonadati</taxon>
        <taxon>Pseudomonadota</taxon>
        <taxon>Alphaproteobacteria</taxon>
        <taxon>Sphingomonadales</taxon>
        <taxon>Sphingomonadaceae</taxon>
        <taxon>Sphingomonas</taxon>
    </lineage>
</organism>
<dbReference type="RefSeq" id="WP_126004874.1">
    <property type="nucleotide sequence ID" value="NZ_QQYZ01000013.1"/>
</dbReference>
<protein>
    <submittedName>
        <fullName evidence="1">Uncharacterized protein</fullName>
    </submittedName>
</protein>
<evidence type="ECO:0000313" key="2">
    <source>
        <dbReference type="Proteomes" id="UP000287746"/>
    </source>
</evidence>
<dbReference type="EMBL" id="QQYZ01000013">
    <property type="protein sequence ID" value="RSY81993.1"/>
    <property type="molecule type" value="Genomic_DNA"/>
</dbReference>
<proteinExistence type="predicted"/>
<evidence type="ECO:0000313" key="1">
    <source>
        <dbReference type="EMBL" id="RSY81993.1"/>
    </source>
</evidence>
<reference evidence="1 2" key="1">
    <citation type="submission" date="2018-07" db="EMBL/GenBank/DDBJ databases">
        <title>Genomic and Epidemiologic Investigation of an Indolent Hospital Outbreak.</title>
        <authorList>
            <person name="Johnson R.C."/>
            <person name="Deming C."/>
            <person name="Conlan S."/>
            <person name="Zellmer C.J."/>
            <person name="Michelin A.V."/>
            <person name="Lee-Lin S."/>
            <person name="Thomas P.J."/>
            <person name="Park M."/>
            <person name="Weingarten R.A."/>
            <person name="Less J."/>
            <person name="Dekker J.P."/>
            <person name="Frank K.M."/>
            <person name="Musser K.A."/>
            <person name="Mcquiston J.R."/>
            <person name="Henderson D.K."/>
            <person name="Lau A.F."/>
            <person name="Palmore T.N."/>
            <person name="Segre J.A."/>
        </authorList>
    </citation>
    <scope>NUCLEOTIDE SEQUENCE [LARGE SCALE GENOMIC DNA]</scope>
    <source>
        <strain evidence="1 2">SK-CDC1_0717</strain>
    </source>
</reference>
<accession>A0A430G1Y4</accession>
<dbReference type="AlphaFoldDB" id="A0A430G1Y4"/>
<comment type="caution">
    <text evidence="1">The sequence shown here is derived from an EMBL/GenBank/DDBJ whole genome shotgun (WGS) entry which is preliminary data.</text>
</comment>